<keyword evidence="2" id="KW-1185">Reference proteome</keyword>
<reference evidence="1 2" key="1">
    <citation type="journal article" date="2022" name="DNA Res.">
        <title>Chromosomal-level genome assembly of the orchid tree Bauhinia variegata (Leguminosae; Cercidoideae) supports the allotetraploid origin hypothesis of Bauhinia.</title>
        <authorList>
            <person name="Zhong Y."/>
            <person name="Chen Y."/>
            <person name="Zheng D."/>
            <person name="Pang J."/>
            <person name="Liu Y."/>
            <person name="Luo S."/>
            <person name="Meng S."/>
            <person name="Qian L."/>
            <person name="Wei D."/>
            <person name="Dai S."/>
            <person name="Zhou R."/>
        </authorList>
    </citation>
    <scope>NUCLEOTIDE SEQUENCE [LARGE SCALE GENOMIC DNA]</scope>
    <source>
        <strain evidence="1">BV-YZ2020</strain>
    </source>
</reference>
<gene>
    <name evidence="1" type="ORF">L6164_023029</name>
</gene>
<name>A0ACB9MHA2_BAUVA</name>
<dbReference type="Proteomes" id="UP000828941">
    <property type="component" value="Chromosome 9"/>
</dbReference>
<proteinExistence type="predicted"/>
<evidence type="ECO:0000313" key="1">
    <source>
        <dbReference type="EMBL" id="KAI4323422.1"/>
    </source>
</evidence>
<comment type="caution">
    <text evidence="1">The sequence shown here is derived from an EMBL/GenBank/DDBJ whole genome shotgun (WGS) entry which is preliminary data.</text>
</comment>
<protein>
    <submittedName>
        <fullName evidence="1">Uncharacterized protein</fullName>
    </submittedName>
</protein>
<organism evidence="1 2">
    <name type="scientific">Bauhinia variegata</name>
    <name type="common">Purple orchid tree</name>
    <name type="synonym">Phanera variegata</name>
    <dbReference type="NCBI Taxonomy" id="167791"/>
    <lineage>
        <taxon>Eukaryota</taxon>
        <taxon>Viridiplantae</taxon>
        <taxon>Streptophyta</taxon>
        <taxon>Embryophyta</taxon>
        <taxon>Tracheophyta</taxon>
        <taxon>Spermatophyta</taxon>
        <taxon>Magnoliopsida</taxon>
        <taxon>eudicotyledons</taxon>
        <taxon>Gunneridae</taxon>
        <taxon>Pentapetalae</taxon>
        <taxon>rosids</taxon>
        <taxon>fabids</taxon>
        <taxon>Fabales</taxon>
        <taxon>Fabaceae</taxon>
        <taxon>Cercidoideae</taxon>
        <taxon>Cercideae</taxon>
        <taxon>Bauhiniinae</taxon>
        <taxon>Bauhinia</taxon>
    </lineage>
</organism>
<evidence type="ECO:0000313" key="2">
    <source>
        <dbReference type="Proteomes" id="UP000828941"/>
    </source>
</evidence>
<dbReference type="EMBL" id="CM039434">
    <property type="protein sequence ID" value="KAI4323422.1"/>
    <property type="molecule type" value="Genomic_DNA"/>
</dbReference>
<sequence>MSVISRNIWPVCGSLCFFCPALRERSRHPIKRYKKLLADIFPKTQDEEPNDRMIGKLCEYASRNPLRVPKITSYLEQRCYKELRSENFHSVKVVICIYRKLLVSCKEEMPLFASSLLGIIQILLEQTRHHDVRILGCHALFDFVNNQRDGTYMFNLDGLVSKLCLLAQEVGDDEKIQHLRAASLQTLSAMVWFMGEFSHISADFDTVVSVVLENYGDVNENSSEETPSGETLTKSYSWRVIVNEKGEVNVPMEDATSPGFWSRVCLRNMAKLAKEVTTVRRVLESLFRYFDNAELWSPEHGLALSVLLDMQSIIENLGQDTHFLLSILVKHLDHKNILKNPNMQLDIIDVITHLAQQTKVQQSVAIIGALTDMMRHLRKSIHCSLDDANLGSEVIQWNQKYRVAVDECLVQLALKIGDAGPVLDVMAVMLENISNITVMARTLIATVYRAAQIVASIPNLSYQNKAFPGGLFHQLLLAMVYPDYETRIGAHRTFSVVLVPSSVCPQPSSSAPSSTKATNVERILSRNVSVFSSSAALFAKLERKPPSLPETSQQDGMDRKVDSHDTNNSVLNRLKSSYSRTYSTKKSAISTGESVEGKDTKLKSPSILNRLKSSYSRTTSTRRPALPAVVEEIASQSSNNQPALPLRLSSHQITLLLSSIWVQSISPQNRPENYEAIAHTYSLLLLFARGKNSSDEALVQSIQLAFTLRSISLAEKVQLQPSHRRSLFMLSTSMIIFAAKAFSIYSLIPIAKMAFTNGTVDPFLQLVDDTKLQALKDMLSHTTKSYGSKEDDEEATKSLSSIKLTESQSTESFATMIVQGLNSSNQESSSLREQLLKDFSPDDACPLGSQLTTETIRNLCLSGSKDDKSQDTGDHPLFTIDDEVPTGGSESQAAPDTKQPSETPSLLSVDQILDSVVETTHQVGRPSVSIPSEMSYKEMEALLMVKQKKMSTFMPQSIRASSFQIPVHGVNQGMEMSSSSNFQQSSPLGGNPFLDSNFTYTIDNALMIPASMHCATAYQQEVDFFQLPSASPYDKFLRAAGC</sequence>
<accession>A0ACB9MHA2</accession>